<accession>M3B7U9</accession>
<name>M3B7U9_PSEFD</name>
<dbReference type="AlphaFoldDB" id="M3B7U9"/>
<dbReference type="EMBL" id="KB446556">
    <property type="protein sequence ID" value="EME85397.1"/>
    <property type="molecule type" value="Genomic_DNA"/>
</dbReference>
<dbReference type="VEuPathDB" id="FungiDB:MYCFIDRAFT_206505"/>
<dbReference type="KEGG" id="pfj:MYCFIDRAFT_206505"/>
<dbReference type="RefSeq" id="XP_007923020.1">
    <property type="nucleotide sequence ID" value="XM_007924829.1"/>
</dbReference>
<evidence type="ECO:0000313" key="2">
    <source>
        <dbReference type="Proteomes" id="UP000016932"/>
    </source>
</evidence>
<dbReference type="Proteomes" id="UP000016932">
    <property type="component" value="Unassembled WGS sequence"/>
</dbReference>
<keyword evidence="2" id="KW-1185">Reference proteome</keyword>
<reference evidence="1 2" key="1">
    <citation type="journal article" date="2012" name="PLoS Pathog.">
        <title>Diverse lifestyles and strategies of plant pathogenesis encoded in the genomes of eighteen Dothideomycetes fungi.</title>
        <authorList>
            <person name="Ohm R.A."/>
            <person name="Feau N."/>
            <person name="Henrissat B."/>
            <person name="Schoch C.L."/>
            <person name="Horwitz B.A."/>
            <person name="Barry K.W."/>
            <person name="Condon B.J."/>
            <person name="Copeland A.C."/>
            <person name="Dhillon B."/>
            <person name="Glaser F."/>
            <person name="Hesse C.N."/>
            <person name="Kosti I."/>
            <person name="LaButti K."/>
            <person name="Lindquist E.A."/>
            <person name="Lucas S."/>
            <person name="Salamov A.A."/>
            <person name="Bradshaw R.E."/>
            <person name="Ciuffetti L."/>
            <person name="Hamelin R.C."/>
            <person name="Kema G.H.J."/>
            <person name="Lawrence C."/>
            <person name="Scott J.A."/>
            <person name="Spatafora J.W."/>
            <person name="Turgeon B.G."/>
            <person name="de Wit P.J.G.M."/>
            <person name="Zhong S."/>
            <person name="Goodwin S.B."/>
            <person name="Grigoriev I.V."/>
        </authorList>
    </citation>
    <scope>NUCLEOTIDE SEQUENCE [LARGE SCALE GENOMIC DNA]</scope>
    <source>
        <strain evidence="1 2">CIRAD86</strain>
    </source>
</reference>
<dbReference type="GeneID" id="19336485"/>
<evidence type="ECO:0000313" key="1">
    <source>
        <dbReference type="EMBL" id="EME85397.1"/>
    </source>
</evidence>
<protein>
    <submittedName>
        <fullName evidence="1">Uncharacterized protein</fullName>
    </submittedName>
</protein>
<organism evidence="1 2">
    <name type="scientific">Pseudocercospora fijiensis (strain CIRAD86)</name>
    <name type="common">Black leaf streak disease fungus</name>
    <name type="synonym">Mycosphaerella fijiensis</name>
    <dbReference type="NCBI Taxonomy" id="383855"/>
    <lineage>
        <taxon>Eukaryota</taxon>
        <taxon>Fungi</taxon>
        <taxon>Dikarya</taxon>
        <taxon>Ascomycota</taxon>
        <taxon>Pezizomycotina</taxon>
        <taxon>Dothideomycetes</taxon>
        <taxon>Dothideomycetidae</taxon>
        <taxon>Mycosphaerellales</taxon>
        <taxon>Mycosphaerellaceae</taxon>
        <taxon>Pseudocercospora</taxon>
    </lineage>
</organism>
<gene>
    <name evidence="1" type="ORF">MYCFIDRAFT_206505</name>
</gene>
<dbReference type="HOGENOM" id="CLU_588088_0_0_1"/>
<sequence>MIPRHPPRWRDAKSFELVCNDGVEENGATCREKDIVVPHDAQKISRSGQWCASCQQQVNKGKKIHELINVGRESIDKTIDQAESESLRRETRAEVDVVNVLEKGERGYSMADCDVPIPGNIICSPNRASGSRRLFGKWAADVRRSRVQQNRRMGVSKIREFCGAPWICSGFVVGLVIKSCMPDDVNVSLACLFFLLGRQVEDWSVHYTRIVYHIKNQTPSQLVKDIHPPPLHAGIVRFGGRCGSVARLMTCALLMHVCMHACMHAHFSKIRDEDLTIVLAAKFTHEMAYYRSKKAVRHCRRALRGIEDDQSMAPAGTQTLRRSLTFVIASSMFACLFEPADATTATDATLAGHEESDAAGAREAKQCSASLARKPIAGRRPSDRWKLEAGRVGRAHAHAPLARHRPVWWPNDCECGNNGFGTTPRYPISVVKRILFAGSSAAQRCYTPRRACRDFVCKKHYPSDQ</sequence>
<proteinExistence type="predicted"/>